<keyword evidence="5 7" id="KW-0472">Membrane</keyword>
<organism evidence="8 9">
    <name type="scientific">Salinicoccus halodurans</name>
    <dbReference type="NCBI Taxonomy" id="407035"/>
    <lineage>
        <taxon>Bacteria</taxon>
        <taxon>Bacillati</taxon>
        <taxon>Bacillota</taxon>
        <taxon>Bacilli</taxon>
        <taxon>Bacillales</taxon>
        <taxon>Staphylococcaceae</taxon>
        <taxon>Salinicoccus</taxon>
    </lineage>
</organism>
<evidence type="ECO:0000256" key="1">
    <source>
        <dbReference type="ARBA" id="ARBA00004651"/>
    </source>
</evidence>
<keyword evidence="3 6" id="KW-0812">Transmembrane</keyword>
<dbReference type="GO" id="GO:0022857">
    <property type="term" value="F:transmembrane transporter activity"/>
    <property type="evidence" value="ECO:0007669"/>
    <property type="project" value="InterPro"/>
</dbReference>
<feature type="transmembrane region" description="Helical" evidence="7">
    <location>
        <begin position="37"/>
        <end position="55"/>
    </location>
</feature>
<evidence type="ECO:0000256" key="4">
    <source>
        <dbReference type="ARBA" id="ARBA00022989"/>
    </source>
</evidence>
<dbReference type="InterPro" id="IPR000390">
    <property type="entry name" value="Small_drug/metabolite_transptr"/>
</dbReference>
<comment type="caution">
    <text evidence="8">The sequence shown here is derived from an EMBL/GenBank/DDBJ whole genome shotgun (WGS) entry which is preliminary data.</text>
</comment>
<dbReference type="Gene3D" id="1.10.3730.20">
    <property type="match status" value="1"/>
</dbReference>
<dbReference type="InterPro" id="IPR037185">
    <property type="entry name" value="EmrE-like"/>
</dbReference>
<evidence type="ECO:0000256" key="3">
    <source>
        <dbReference type="ARBA" id="ARBA00022692"/>
    </source>
</evidence>
<feature type="transmembrane region" description="Helical" evidence="7">
    <location>
        <begin position="12"/>
        <end position="31"/>
    </location>
</feature>
<dbReference type="Pfam" id="PF00893">
    <property type="entry name" value="Multi_Drug_Res"/>
    <property type="match status" value="1"/>
</dbReference>
<keyword evidence="4 7" id="KW-1133">Transmembrane helix</keyword>
<dbReference type="EMBL" id="FOTB01000003">
    <property type="protein sequence ID" value="SFK76233.1"/>
    <property type="molecule type" value="Genomic_DNA"/>
</dbReference>
<dbReference type="PANTHER" id="PTHR30561">
    <property type="entry name" value="SMR FAMILY PROTON-DEPENDENT DRUG EFFLUX TRANSPORTER SUGE"/>
    <property type="match status" value="1"/>
</dbReference>
<comment type="similarity">
    <text evidence="6">Belongs to the drug/metabolite transporter (DMT) superfamily. Small multidrug resistance (SMR) (TC 2.A.7.1) family.</text>
</comment>
<evidence type="ECO:0000313" key="9">
    <source>
        <dbReference type="Proteomes" id="UP000183090"/>
    </source>
</evidence>
<gene>
    <name evidence="8" type="ORF">SAMN05216235_1576</name>
</gene>
<keyword evidence="2" id="KW-1003">Cell membrane</keyword>
<comment type="subcellular location">
    <subcellularLocation>
        <location evidence="1 6">Cell membrane</location>
        <topology evidence="1 6">Multi-pass membrane protein</topology>
    </subcellularLocation>
</comment>
<evidence type="ECO:0000256" key="7">
    <source>
        <dbReference type="SAM" id="Phobius"/>
    </source>
</evidence>
<dbReference type="InterPro" id="IPR045324">
    <property type="entry name" value="Small_multidrug_res"/>
</dbReference>
<accession>A0AA94KW34</accession>
<feature type="transmembrane region" description="Helical" evidence="7">
    <location>
        <begin position="90"/>
        <end position="108"/>
    </location>
</feature>
<dbReference type="AlphaFoldDB" id="A0AA94KW34"/>
<dbReference type="PANTHER" id="PTHR30561:SF7">
    <property type="entry name" value="GUANIDINIUM EFFLUX SYSTEM SUBUNIT GDNC-RELATED"/>
    <property type="match status" value="1"/>
</dbReference>
<reference evidence="8 9" key="1">
    <citation type="submission" date="2016-10" db="EMBL/GenBank/DDBJ databases">
        <authorList>
            <person name="Varghese N."/>
            <person name="Submissions S."/>
        </authorList>
    </citation>
    <scope>NUCLEOTIDE SEQUENCE [LARGE SCALE GENOMIC DNA]</scope>
    <source>
        <strain evidence="8 9">CGMCC 1.6501</strain>
    </source>
</reference>
<feature type="transmembrane region" description="Helical" evidence="7">
    <location>
        <begin position="62"/>
        <end position="84"/>
    </location>
</feature>
<evidence type="ECO:0000256" key="2">
    <source>
        <dbReference type="ARBA" id="ARBA00022475"/>
    </source>
</evidence>
<dbReference type="SUPFAM" id="SSF103481">
    <property type="entry name" value="Multidrug resistance efflux transporter EmrE"/>
    <property type="match status" value="1"/>
</dbReference>
<proteinExistence type="inferred from homology"/>
<dbReference type="Proteomes" id="UP000183090">
    <property type="component" value="Unassembled WGS sequence"/>
</dbReference>
<evidence type="ECO:0000313" key="8">
    <source>
        <dbReference type="EMBL" id="SFK76233.1"/>
    </source>
</evidence>
<sequence length="117" mass="13091">MTEVLLINIQWIKVIIASIFEVGWVVGLTHADAWHEWFFTLIAIYVSFYLMINAGKYLPVGTVYAVFVGLGAFGTVLSEIVLFGEPFMPLKVVLITLILIGVIGLKMVTDDNEREVQ</sequence>
<evidence type="ECO:0000256" key="5">
    <source>
        <dbReference type="ARBA" id="ARBA00023136"/>
    </source>
</evidence>
<protein>
    <submittedName>
        <fullName evidence="8">Paired small multidrug resistance pump</fullName>
    </submittedName>
</protein>
<dbReference type="GO" id="GO:0005886">
    <property type="term" value="C:plasma membrane"/>
    <property type="evidence" value="ECO:0007669"/>
    <property type="project" value="UniProtKB-SubCell"/>
</dbReference>
<evidence type="ECO:0000256" key="6">
    <source>
        <dbReference type="RuleBase" id="RU003942"/>
    </source>
</evidence>
<name>A0AA94KW34_9STAP</name>